<keyword evidence="1" id="KW-1133">Transmembrane helix</keyword>
<evidence type="ECO:0000256" key="1">
    <source>
        <dbReference type="SAM" id="Phobius"/>
    </source>
</evidence>
<comment type="caution">
    <text evidence="2">The sequence shown here is derived from an EMBL/GenBank/DDBJ whole genome shotgun (WGS) entry which is preliminary data.</text>
</comment>
<dbReference type="Proteomes" id="UP001283361">
    <property type="component" value="Unassembled WGS sequence"/>
</dbReference>
<evidence type="ECO:0000313" key="2">
    <source>
        <dbReference type="EMBL" id="KAK3759625.1"/>
    </source>
</evidence>
<keyword evidence="3" id="KW-1185">Reference proteome</keyword>
<gene>
    <name evidence="2" type="ORF">RRG08_008207</name>
</gene>
<dbReference type="AlphaFoldDB" id="A0AAE0YZ57"/>
<organism evidence="2 3">
    <name type="scientific">Elysia crispata</name>
    <name type="common">lettuce slug</name>
    <dbReference type="NCBI Taxonomy" id="231223"/>
    <lineage>
        <taxon>Eukaryota</taxon>
        <taxon>Metazoa</taxon>
        <taxon>Spiralia</taxon>
        <taxon>Lophotrochozoa</taxon>
        <taxon>Mollusca</taxon>
        <taxon>Gastropoda</taxon>
        <taxon>Heterobranchia</taxon>
        <taxon>Euthyneura</taxon>
        <taxon>Panpulmonata</taxon>
        <taxon>Sacoglossa</taxon>
        <taxon>Placobranchoidea</taxon>
        <taxon>Plakobranchidae</taxon>
        <taxon>Elysia</taxon>
    </lineage>
</organism>
<reference evidence="2" key="1">
    <citation type="journal article" date="2023" name="G3 (Bethesda)">
        <title>A reference genome for the long-term kleptoplast-retaining sea slug Elysia crispata morphotype clarki.</title>
        <authorList>
            <person name="Eastman K.E."/>
            <person name="Pendleton A.L."/>
            <person name="Shaikh M.A."/>
            <person name="Suttiyut T."/>
            <person name="Ogas R."/>
            <person name="Tomko P."/>
            <person name="Gavelis G."/>
            <person name="Widhalm J.R."/>
            <person name="Wisecaver J.H."/>
        </authorList>
    </citation>
    <scope>NUCLEOTIDE SEQUENCE</scope>
    <source>
        <strain evidence="2">ECLA1</strain>
    </source>
</reference>
<sequence>MFCAFSNTLDPASQSPICCSVPEPSSLWPSCLIITGTCLELWRPCLVEHPRHEGTFALRSKRSDYRFLIGPVLFLLYLNVSFLTLVT</sequence>
<dbReference type="EMBL" id="JAWDGP010005097">
    <property type="protein sequence ID" value="KAK3759625.1"/>
    <property type="molecule type" value="Genomic_DNA"/>
</dbReference>
<feature type="transmembrane region" description="Helical" evidence="1">
    <location>
        <begin position="67"/>
        <end position="86"/>
    </location>
</feature>
<keyword evidence="1" id="KW-0812">Transmembrane</keyword>
<evidence type="ECO:0000313" key="3">
    <source>
        <dbReference type="Proteomes" id="UP001283361"/>
    </source>
</evidence>
<accession>A0AAE0YZ57</accession>
<keyword evidence="1" id="KW-0472">Membrane</keyword>
<protein>
    <submittedName>
        <fullName evidence="2">Uncharacterized protein</fullName>
    </submittedName>
</protein>
<proteinExistence type="predicted"/>
<name>A0AAE0YZ57_9GAST</name>